<accession>A0A090DYU2</accession>
<dbReference type="RefSeq" id="WP_053331804.1">
    <property type="nucleotide sequence ID" value="NZ_CCEJ010000004.1"/>
</dbReference>
<dbReference type="Proteomes" id="UP000031552">
    <property type="component" value="Unassembled WGS sequence"/>
</dbReference>
<evidence type="ECO:0008006" key="4">
    <source>
        <dbReference type="Google" id="ProtNLM"/>
    </source>
</evidence>
<dbReference type="STRING" id="1437425.CSEC_1043"/>
<dbReference type="PANTHER" id="PTHR34297">
    <property type="entry name" value="HYPOTHETICAL CYTOSOLIC PROTEIN-RELATED"/>
    <property type="match status" value="1"/>
</dbReference>
<protein>
    <recommendedName>
        <fullName evidence="4">Alkaline shock protein</fullName>
    </recommendedName>
</protein>
<dbReference type="Pfam" id="PF03780">
    <property type="entry name" value="Asp23"/>
    <property type="match status" value="1"/>
</dbReference>
<organism evidence="2 3">
    <name type="scientific">Candidatus Criblamydia sequanensis CRIB-18</name>
    <dbReference type="NCBI Taxonomy" id="1437425"/>
    <lineage>
        <taxon>Bacteria</taxon>
        <taxon>Pseudomonadati</taxon>
        <taxon>Chlamydiota</taxon>
        <taxon>Chlamydiia</taxon>
        <taxon>Parachlamydiales</taxon>
        <taxon>Candidatus Criblamydiaceae</taxon>
        <taxon>Candidatus Criblamydia</taxon>
    </lineage>
</organism>
<comment type="similarity">
    <text evidence="1">Belongs to the asp23 family.</text>
</comment>
<dbReference type="OrthoDB" id="9793465at2"/>
<proteinExistence type="inferred from homology"/>
<reference evidence="2" key="2">
    <citation type="submission" date="2014-09" db="EMBL/GenBank/DDBJ databases">
        <title>Criblamydia sequanensis harbors a mega-plasmid encoding arsenite resistance.</title>
        <authorList>
            <person name="Bertelli C."/>
            <person name="Goesmann A."/>
            <person name="Greub G."/>
        </authorList>
    </citation>
    <scope>NUCLEOTIDE SEQUENCE [LARGE SCALE GENOMIC DNA]</scope>
    <source>
        <strain evidence="2">CRIB-18</strain>
    </source>
</reference>
<keyword evidence="3" id="KW-1185">Reference proteome</keyword>
<dbReference type="AlphaFoldDB" id="A0A090DYU2"/>
<evidence type="ECO:0000313" key="2">
    <source>
        <dbReference type="EMBL" id="CDR33869.1"/>
    </source>
</evidence>
<dbReference type="eggNOG" id="COG1302">
    <property type="taxonomic scope" value="Bacteria"/>
</dbReference>
<dbReference type="PANTHER" id="PTHR34297:SF1">
    <property type="entry name" value="ASP23_GLS24 FAMILY ENVELOPE STRESS RESPONSE PROTEIN"/>
    <property type="match status" value="1"/>
</dbReference>
<dbReference type="EMBL" id="CCEJ010000004">
    <property type="protein sequence ID" value="CDR33869.1"/>
    <property type="molecule type" value="Genomic_DNA"/>
</dbReference>
<evidence type="ECO:0000256" key="1">
    <source>
        <dbReference type="ARBA" id="ARBA00005721"/>
    </source>
</evidence>
<name>A0A090DYU2_9BACT</name>
<reference evidence="2" key="1">
    <citation type="submission" date="2013-12" db="EMBL/GenBank/DDBJ databases">
        <authorList>
            <person name="Linke B."/>
        </authorList>
    </citation>
    <scope>NUCLEOTIDE SEQUENCE [LARGE SCALE GENOMIC DNA]</scope>
    <source>
        <strain evidence="2">CRIB-18</strain>
    </source>
</reference>
<comment type="caution">
    <text evidence="2">The sequence shown here is derived from an EMBL/GenBank/DDBJ whole genome shotgun (WGS) entry which is preliminary data.</text>
</comment>
<evidence type="ECO:0000313" key="3">
    <source>
        <dbReference type="Proteomes" id="UP000031552"/>
    </source>
</evidence>
<gene>
    <name evidence="2" type="ORF">CSEC_1043</name>
</gene>
<dbReference type="InterPro" id="IPR005531">
    <property type="entry name" value="Asp23"/>
</dbReference>
<sequence>MQEKKSSAKPNPLDMRELELPETVFIRDVENRVFQGIVLQSLSKISGIALLEGNFIDSIFNKGSTEGVKGIFAEQDNKHQSVSIKIEVNIRYGEQIPQKADEIQTKVAEDITKLTGLHVSCVHVVFKDVISETDAAKINHTSKEDALKISEASVEEEYSEEF</sequence>